<keyword evidence="5" id="KW-0285">Flavoprotein</keyword>
<protein>
    <recommendedName>
        <fullName evidence="2 5">Proline dehydrogenase</fullName>
        <ecNumber evidence="2 5">1.5.5.2</ecNumber>
    </recommendedName>
</protein>
<evidence type="ECO:0000259" key="6">
    <source>
        <dbReference type="Pfam" id="PF01619"/>
    </source>
</evidence>
<keyword evidence="5" id="KW-0274">FAD</keyword>
<dbReference type="SUPFAM" id="SSF51730">
    <property type="entry name" value="FAD-linked oxidoreductase"/>
    <property type="match status" value="1"/>
</dbReference>
<organism evidence="7 8">
    <name type="scientific">Asterophora parasitica</name>
    <dbReference type="NCBI Taxonomy" id="117018"/>
    <lineage>
        <taxon>Eukaryota</taxon>
        <taxon>Fungi</taxon>
        <taxon>Dikarya</taxon>
        <taxon>Basidiomycota</taxon>
        <taxon>Agaricomycotina</taxon>
        <taxon>Agaricomycetes</taxon>
        <taxon>Agaricomycetidae</taxon>
        <taxon>Agaricales</taxon>
        <taxon>Tricholomatineae</taxon>
        <taxon>Lyophyllaceae</taxon>
        <taxon>Asterophora</taxon>
    </lineage>
</organism>
<dbReference type="InterPro" id="IPR002872">
    <property type="entry name" value="Proline_DH_dom"/>
</dbReference>
<dbReference type="InterPro" id="IPR015659">
    <property type="entry name" value="Proline_oxidase"/>
</dbReference>
<dbReference type="Pfam" id="PF01619">
    <property type="entry name" value="Pro_dh"/>
    <property type="match status" value="2"/>
</dbReference>
<proteinExistence type="inferred from homology"/>
<dbReference type="EC" id="1.5.5.2" evidence="2 5"/>
<sequence>MLRPHLVRIPARLWTTASPAWRIRSLSTSAPARPRRRRLLPALLLLGLAPVGYTIHLDSAPLDSPAASDDTSDLSLAALIRTYAVYSMCSIPALVDNAPWMLDLATIPGVRWFAETFVRATRLQFVGGDTAQDSIPVLQRLRAANKGALLVYSVEVDEKAASREHGASTPTSPHKRIVDEMLLSIDVAADFEDTLGTKQDRKTWVAIKLSALLPDAHALARLSAHLVATRPAPYSSLQCPDAIPFPGCAHPADLTVLATTNAAPTNHLTPTDLAALHALYQSLRLICARAHTRGVRVTVDAEYSWYQPAIDAFVGALMREFNRPSGSASGVQQPLVYGTYQAYLRRTPAQLVRELRDAREGGYALGVKLLYGMCDDLTAHLVARTQAQGTGGSGSPLVLKYLPYGALAEVMPYLARRAVENRGVLGEASGERQGGAKGERRRAAREVRRRVRAALGWGNGHPMNLD</sequence>
<dbReference type="OrthoDB" id="5464at2759"/>
<accession>A0A9P7KB59</accession>
<comment type="catalytic activity">
    <reaction evidence="5">
        <text>L-proline + a quinone = (S)-1-pyrroline-5-carboxylate + a quinol + H(+)</text>
        <dbReference type="Rhea" id="RHEA:23784"/>
        <dbReference type="ChEBI" id="CHEBI:15378"/>
        <dbReference type="ChEBI" id="CHEBI:17388"/>
        <dbReference type="ChEBI" id="CHEBI:24646"/>
        <dbReference type="ChEBI" id="CHEBI:60039"/>
        <dbReference type="ChEBI" id="CHEBI:132124"/>
        <dbReference type="EC" id="1.5.5.2"/>
    </reaction>
</comment>
<keyword evidence="8" id="KW-1185">Reference proteome</keyword>
<dbReference type="PANTHER" id="PTHR13914:SF0">
    <property type="entry name" value="PROLINE DEHYDROGENASE 1, MITOCHONDRIAL"/>
    <property type="match status" value="1"/>
</dbReference>
<reference evidence="7" key="2">
    <citation type="submission" date="2021-10" db="EMBL/GenBank/DDBJ databases">
        <title>Phylogenomics reveals ancestral predisposition of the termite-cultivated fungus Termitomyces towards a domesticated lifestyle.</title>
        <authorList>
            <person name="Auxier B."/>
            <person name="Grum-Grzhimaylo A."/>
            <person name="Cardenas M.E."/>
            <person name="Lodge J.D."/>
            <person name="Laessoe T."/>
            <person name="Pedersen O."/>
            <person name="Smith M.E."/>
            <person name="Kuyper T.W."/>
            <person name="Franco-Molano E.A."/>
            <person name="Baroni T.J."/>
            <person name="Aanen D.K."/>
        </authorList>
    </citation>
    <scope>NUCLEOTIDE SEQUENCE</scope>
    <source>
        <strain evidence="7">AP01</strain>
        <tissue evidence="7">Mycelium</tissue>
    </source>
</reference>
<evidence type="ECO:0000313" key="7">
    <source>
        <dbReference type="EMBL" id="KAG5641506.1"/>
    </source>
</evidence>
<name>A0A9P7KB59_9AGAR</name>
<feature type="domain" description="Proline dehydrogenase" evidence="6">
    <location>
        <begin position="202"/>
        <end position="369"/>
    </location>
</feature>
<dbReference type="Gene3D" id="3.20.20.220">
    <property type="match status" value="2"/>
</dbReference>
<comment type="function">
    <text evidence="5">Converts proline to delta-1-pyrroline-5-carboxylate.</text>
</comment>
<dbReference type="PANTHER" id="PTHR13914">
    <property type="entry name" value="PROLINE OXIDASE"/>
    <property type="match status" value="1"/>
</dbReference>
<dbReference type="GO" id="GO:0004657">
    <property type="term" value="F:proline dehydrogenase activity"/>
    <property type="evidence" value="ECO:0007669"/>
    <property type="project" value="UniProtKB-EC"/>
</dbReference>
<dbReference type="InterPro" id="IPR029041">
    <property type="entry name" value="FAD-linked_oxidoreductase-like"/>
</dbReference>
<evidence type="ECO:0000256" key="2">
    <source>
        <dbReference type="ARBA" id="ARBA00012695"/>
    </source>
</evidence>
<evidence type="ECO:0000256" key="5">
    <source>
        <dbReference type="RuleBase" id="RU364054"/>
    </source>
</evidence>
<feature type="domain" description="Proline dehydrogenase" evidence="6">
    <location>
        <begin position="370"/>
        <end position="424"/>
    </location>
</feature>
<dbReference type="GO" id="GO:0005739">
    <property type="term" value="C:mitochondrion"/>
    <property type="evidence" value="ECO:0007669"/>
    <property type="project" value="TreeGrafter"/>
</dbReference>
<evidence type="ECO:0000256" key="3">
    <source>
        <dbReference type="ARBA" id="ARBA00023002"/>
    </source>
</evidence>
<comment type="caution">
    <text evidence="7">The sequence shown here is derived from an EMBL/GenBank/DDBJ whole genome shotgun (WGS) entry which is preliminary data.</text>
</comment>
<dbReference type="Proteomes" id="UP000775547">
    <property type="component" value="Unassembled WGS sequence"/>
</dbReference>
<keyword evidence="4 5" id="KW-0642">Proline metabolism</keyword>
<dbReference type="EMBL" id="JABCKV010000299">
    <property type="protein sequence ID" value="KAG5641506.1"/>
    <property type="molecule type" value="Genomic_DNA"/>
</dbReference>
<evidence type="ECO:0000256" key="4">
    <source>
        <dbReference type="ARBA" id="ARBA00023062"/>
    </source>
</evidence>
<dbReference type="GO" id="GO:0071949">
    <property type="term" value="F:FAD binding"/>
    <property type="evidence" value="ECO:0007669"/>
    <property type="project" value="TreeGrafter"/>
</dbReference>
<dbReference type="GO" id="GO:0010133">
    <property type="term" value="P:L-proline catabolic process to L-glutamate"/>
    <property type="evidence" value="ECO:0007669"/>
    <property type="project" value="TreeGrafter"/>
</dbReference>
<keyword evidence="3 5" id="KW-0560">Oxidoreductase</keyword>
<evidence type="ECO:0000313" key="8">
    <source>
        <dbReference type="Proteomes" id="UP000775547"/>
    </source>
</evidence>
<comment type="cofactor">
    <cofactor evidence="5">
        <name>FAD</name>
        <dbReference type="ChEBI" id="CHEBI:57692"/>
    </cofactor>
</comment>
<reference evidence="7" key="1">
    <citation type="submission" date="2020-07" db="EMBL/GenBank/DDBJ databases">
        <authorList>
            <person name="Nieuwenhuis M."/>
            <person name="Van De Peppel L.J.J."/>
        </authorList>
    </citation>
    <scope>NUCLEOTIDE SEQUENCE</scope>
    <source>
        <strain evidence="7">AP01</strain>
        <tissue evidence="7">Mycelium</tissue>
    </source>
</reference>
<evidence type="ECO:0000256" key="1">
    <source>
        <dbReference type="ARBA" id="ARBA00005869"/>
    </source>
</evidence>
<comment type="similarity">
    <text evidence="1 5">Belongs to the proline oxidase family.</text>
</comment>
<dbReference type="AlphaFoldDB" id="A0A9P7KB59"/>
<gene>
    <name evidence="7" type="ORF">DXG03_005078</name>
</gene>